<reference evidence="3" key="2">
    <citation type="journal article" date="2023" name="Proc. Natl. Acad. Sci. U.S.A.">
        <title>A global phylogenomic analysis of the shiitake genus Lentinula.</title>
        <authorList>
            <person name="Sierra-Patev S."/>
            <person name="Min B."/>
            <person name="Naranjo-Ortiz M."/>
            <person name="Looney B."/>
            <person name="Konkel Z."/>
            <person name="Slot J.C."/>
            <person name="Sakamoto Y."/>
            <person name="Steenwyk J.L."/>
            <person name="Rokas A."/>
            <person name="Carro J."/>
            <person name="Camarero S."/>
            <person name="Ferreira P."/>
            <person name="Molpeceres G."/>
            <person name="Ruiz-Duenas F.J."/>
            <person name="Serrano A."/>
            <person name="Henrissat B."/>
            <person name="Drula E."/>
            <person name="Hughes K.W."/>
            <person name="Mata J.L."/>
            <person name="Ishikawa N.K."/>
            <person name="Vargas-Isla R."/>
            <person name="Ushijima S."/>
            <person name="Smith C.A."/>
            <person name="Donoghue J."/>
            <person name="Ahrendt S."/>
            <person name="Andreopoulos W."/>
            <person name="He G."/>
            <person name="LaButti K."/>
            <person name="Lipzen A."/>
            <person name="Ng V."/>
            <person name="Riley R."/>
            <person name="Sandor L."/>
            <person name="Barry K."/>
            <person name="Martinez A.T."/>
            <person name="Xiao Y."/>
            <person name="Gibbons J.G."/>
            <person name="Terashima K."/>
            <person name="Grigoriev I.V."/>
            <person name="Hibbett D."/>
        </authorList>
    </citation>
    <scope>NUCLEOTIDE SEQUENCE</scope>
    <source>
        <strain evidence="3">Sp2 HRB7682 ss15</strain>
    </source>
</reference>
<feature type="compositionally biased region" description="Acidic residues" evidence="1">
    <location>
        <begin position="74"/>
        <end position="84"/>
    </location>
</feature>
<keyword evidence="3" id="KW-0808">Transferase</keyword>
<organism evidence="3 4">
    <name type="scientific">Lentinula lateritia</name>
    <dbReference type="NCBI Taxonomy" id="40482"/>
    <lineage>
        <taxon>Eukaryota</taxon>
        <taxon>Fungi</taxon>
        <taxon>Dikarya</taxon>
        <taxon>Basidiomycota</taxon>
        <taxon>Agaricomycotina</taxon>
        <taxon>Agaricomycetes</taxon>
        <taxon>Agaricomycetidae</taxon>
        <taxon>Agaricales</taxon>
        <taxon>Marasmiineae</taxon>
        <taxon>Omphalotaceae</taxon>
        <taxon>Lentinula</taxon>
    </lineage>
</organism>
<proteinExistence type="predicted"/>
<dbReference type="Pfam" id="PF00069">
    <property type="entry name" value="Pkinase"/>
    <property type="match status" value="1"/>
</dbReference>
<evidence type="ECO:0000313" key="4">
    <source>
        <dbReference type="Proteomes" id="UP001150238"/>
    </source>
</evidence>
<dbReference type="InterPro" id="IPR045269">
    <property type="entry name" value="Atg1-like"/>
</dbReference>
<evidence type="ECO:0000259" key="2">
    <source>
        <dbReference type="PROSITE" id="PS50011"/>
    </source>
</evidence>
<dbReference type="GO" id="GO:0000422">
    <property type="term" value="P:autophagy of mitochondrion"/>
    <property type="evidence" value="ECO:0007669"/>
    <property type="project" value="TreeGrafter"/>
</dbReference>
<dbReference type="GO" id="GO:0061709">
    <property type="term" value="P:reticulophagy"/>
    <property type="evidence" value="ECO:0007669"/>
    <property type="project" value="TreeGrafter"/>
</dbReference>
<dbReference type="Gene3D" id="1.10.510.10">
    <property type="entry name" value="Transferase(Phosphotransferase) domain 1"/>
    <property type="match status" value="1"/>
</dbReference>
<dbReference type="GO" id="GO:0005524">
    <property type="term" value="F:ATP binding"/>
    <property type="evidence" value="ECO:0007669"/>
    <property type="project" value="InterPro"/>
</dbReference>
<keyword evidence="3" id="KW-0418">Kinase</keyword>
<name>A0A9W8ZZ18_9AGAR</name>
<sequence>MIFDLKESKQFMMFLRFLYHVVEQFRPDSSDLEQAWNNLRGFGIPGIKESIVDTMGVGDDEVDHPNAAGVDVRSDEETDTEDVDSMTSDDNRPSPLSGPALISINSRVFKLRLPGQKTIIVKQSLRDSPEYNILLEIRSLKDKKDATSPSQYIVSPLTKYLVLPQLHPLESILRSSDVPRDVSRLSFELADGVQFLHDHHIAHLDIKPDNLLLTQSRRLQIIDFDACVRFTHEDQTICGSTGTEGYMAPEVRGDSSVYSPVRADRFSCGVIFSLFYRWYNHPDILAFGNKLKHSNPLQRPPLRAWVALRSNSRKRKAVTDN</sequence>
<feature type="region of interest" description="Disordered" evidence="1">
    <location>
        <begin position="56"/>
        <end position="99"/>
    </location>
</feature>
<dbReference type="EMBL" id="JANVFS010000031">
    <property type="protein sequence ID" value="KAJ4470597.1"/>
    <property type="molecule type" value="Genomic_DNA"/>
</dbReference>
<dbReference type="InterPro" id="IPR000719">
    <property type="entry name" value="Prot_kinase_dom"/>
</dbReference>
<dbReference type="GO" id="GO:0005829">
    <property type="term" value="C:cytosol"/>
    <property type="evidence" value="ECO:0007669"/>
    <property type="project" value="TreeGrafter"/>
</dbReference>
<dbReference type="CDD" id="cd00180">
    <property type="entry name" value="PKc"/>
    <property type="match status" value="1"/>
</dbReference>
<dbReference type="GO" id="GO:0005776">
    <property type="term" value="C:autophagosome"/>
    <property type="evidence" value="ECO:0007669"/>
    <property type="project" value="TreeGrafter"/>
</dbReference>
<dbReference type="GO" id="GO:0034045">
    <property type="term" value="C:phagophore assembly site membrane"/>
    <property type="evidence" value="ECO:0007669"/>
    <property type="project" value="TreeGrafter"/>
</dbReference>
<dbReference type="PANTHER" id="PTHR24348:SF73">
    <property type="entry name" value="SI:CH211-63O20.7"/>
    <property type="match status" value="1"/>
</dbReference>
<comment type="caution">
    <text evidence="3">The sequence shown here is derived from an EMBL/GenBank/DDBJ whole genome shotgun (WGS) entry which is preliminary data.</text>
</comment>
<dbReference type="SUPFAM" id="SSF56112">
    <property type="entry name" value="Protein kinase-like (PK-like)"/>
    <property type="match status" value="1"/>
</dbReference>
<evidence type="ECO:0000313" key="3">
    <source>
        <dbReference type="EMBL" id="KAJ4470597.1"/>
    </source>
</evidence>
<dbReference type="GO" id="GO:0000045">
    <property type="term" value="P:autophagosome assembly"/>
    <property type="evidence" value="ECO:0007669"/>
    <property type="project" value="TreeGrafter"/>
</dbReference>
<reference evidence="3" key="1">
    <citation type="submission" date="2022-08" db="EMBL/GenBank/DDBJ databases">
        <authorList>
            <consortium name="DOE Joint Genome Institute"/>
            <person name="Min B."/>
            <person name="Riley R."/>
            <person name="Sierra-Patev S."/>
            <person name="Naranjo-Ortiz M."/>
            <person name="Looney B."/>
            <person name="Konkel Z."/>
            <person name="Slot J.C."/>
            <person name="Sakamoto Y."/>
            <person name="Steenwyk J.L."/>
            <person name="Rokas A."/>
            <person name="Carro J."/>
            <person name="Camarero S."/>
            <person name="Ferreira P."/>
            <person name="Molpeceres G."/>
            <person name="Ruiz-Duenas F.J."/>
            <person name="Serrano A."/>
            <person name="Henrissat B."/>
            <person name="Drula E."/>
            <person name="Hughes K.W."/>
            <person name="Mata J.L."/>
            <person name="Ishikawa N.K."/>
            <person name="Vargas-Isla R."/>
            <person name="Ushijima S."/>
            <person name="Smith C.A."/>
            <person name="Ahrendt S."/>
            <person name="Andreopoulos W."/>
            <person name="He G."/>
            <person name="Labutti K."/>
            <person name="Lipzen A."/>
            <person name="Ng V."/>
            <person name="Sandor L."/>
            <person name="Barry K."/>
            <person name="Martinez A.T."/>
            <person name="Xiao Y."/>
            <person name="Gibbons J.G."/>
            <person name="Terashima K."/>
            <person name="Hibbett D.S."/>
            <person name="Grigoriev I.V."/>
        </authorList>
    </citation>
    <scope>NUCLEOTIDE SEQUENCE</scope>
    <source>
        <strain evidence="3">Sp2 HRB7682 ss15</strain>
    </source>
</reference>
<dbReference type="PROSITE" id="PS00108">
    <property type="entry name" value="PROTEIN_KINASE_ST"/>
    <property type="match status" value="1"/>
</dbReference>
<dbReference type="Proteomes" id="UP001150238">
    <property type="component" value="Unassembled WGS sequence"/>
</dbReference>
<dbReference type="GO" id="GO:0042594">
    <property type="term" value="P:response to starvation"/>
    <property type="evidence" value="ECO:0007669"/>
    <property type="project" value="TreeGrafter"/>
</dbReference>
<dbReference type="SMART" id="SM00220">
    <property type="entry name" value="S_TKc"/>
    <property type="match status" value="1"/>
</dbReference>
<gene>
    <name evidence="3" type="ORF">C8J55DRAFT_181456</name>
</gene>
<protein>
    <submittedName>
        <fullName evidence="3">Kinase-like domain-containing protein</fullName>
    </submittedName>
</protein>
<dbReference type="GO" id="GO:0010508">
    <property type="term" value="P:positive regulation of autophagy"/>
    <property type="evidence" value="ECO:0007669"/>
    <property type="project" value="TreeGrafter"/>
</dbReference>
<feature type="domain" description="Protein kinase" evidence="2">
    <location>
        <begin position="49"/>
        <end position="321"/>
    </location>
</feature>
<dbReference type="PANTHER" id="PTHR24348">
    <property type="entry name" value="SERINE/THREONINE-PROTEIN KINASE UNC-51-RELATED"/>
    <property type="match status" value="1"/>
</dbReference>
<dbReference type="InterPro" id="IPR008271">
    <property type="entry name" value="Ser/Thr_kinase_AS"/>
</dbReference>
<accession>A0A9W8ZZ18</accession>
<dbReference type="InterPro" id="IPR011009">
    <property type="entry name" value="Kinase-like_dom_sf"/>
</dbReference>
<dbReference type="PROSITE" id="PS50011">
    <property type="entry name" value="PROTEIN_KINASE_DOM"/>
    <property type="match status" value="1"/>
</dbReference>
<dbReference type="GO" id="GO:0034727">
    <property type="term" value="P:piecemeal microautophagy of the nucleus"/>
    <property type="evidence" value="ECO:0007669"/>
    <property type="project" value="TreeGrafter"/>
</dbReference>
<dbReference type="AlphaFoldDB" id="A0A9W8ZZ18"/>
<evidence type="ECO:0000256" key="1">
    <source>
        <dbReference type="SAM" id="MobiDB-lite"/>
    </source>
</evidence>
<dbReference type="GO" id="GO:0004674">
    <property type="term" value="F:protein serine/threonine kinase activity"/>
    <property type="evidence" value="ECO:0007669"/>
    <property type="project" value="InterPro"/>
</dbReference>